<gene>
    <name evidence="1" type="ORF">Mgrana_02862</name>
</gene>
<sequence>MCLAEAVLVMTSGQLAVGSLQGASEWIQLWVYRRERHFDLLVGSTATTNHPRPHRNIVSQGFETPQELVEALSSLDQIYKVRLQDVLNLPITLQYASPEGVDGLAKQLQQAGVYSKDSLERSAKVDLLQLEAQGLLDPPDSEEDLEVVSD</sequence>
<protein>
    <submittedName>
        <fullName evidence="1">Uncharacterized protein</fullName>
    </submittedName>
</protein>
<dbReference type="RefSeq" id="WP_119358304.1">
    <property type="nucleotide sequence ID" value="NZ_BJXM01000005.1"/>
</dbReference>
<accession>A0A399F687</accession>
<proteinExistence type="predicted"/>
<comment type="caution">
    <text evidence="1">The sequence shown here is derived from an EMBL/GenBank/DDBJ whole genome shotgun (WGS) entry which is preliminary data.</text>
</comment>
<evidence type="ECO:0000313" key="1">
    <source>
        <dbReference type="EMBL" id="RIH91245.1"/>
    </source>
</evidence>
<organism evidence="1 2">
    <name type="scientific">Meiothermus granaticius NBRC 107808</name>
    <dbReference type="NCBI Taxonomy" id="1227551"/>
    <lineage>
        <taxon>Bacteria</taxon>
        <taxon>Thermotogati</taxon>
        <taxon>Deinococcota</taxon>
        <taxon>Deinococci</taxon>
        <taxon>Thermales</taxon>
        <taxon>Thermaceae</taxon>
        <taxon>Meiothermus</taxon>
    </lineage>
</organism>
<evidence type="ECO:0000313" key="2">
    <source>
        <dbReference type="Proteomes" id="UP000266178"/>
    </source>
</evidence>
<dbReference type="EMBL" id="QWLB01000051">
    <property type="protein sequence ID" value="RIH91245.1"/>
    <property type="molecule type" value="Genomic_DNA"/>
</dbReference>
<name>A0A399F687_9DEIN</name>
<reference evidence="1 2" key="1">
    <citation type="submission" date="2018-08" db="EMBL/GenBank/DDBJ databases">
        <title>Meiothermus granaticius genome AF-68 sequencing project.</title>
        <authorList>
            <person name="Da Costa M.S."/>
            <person name="Albuquerque L."/>
            <person name="Raposo P."/>
            <person name="Froufe H.J.C."/>
            <person name="Barroso C.S."/>
            <person name="Egas C."/>
        </authorList>
    </citation>
    <scope>NUCLEOTIDE SEQUENCE [LARGE SCALE GENOMIC DNA]</scope>
    <source>
        <strain evidence="1 2">AF-68</strain>
    </source>
</reference>
<keyword evidence="2" id="KW-1185">Reference proteome</keyword>
<dbReference type="AlphaFoldDB" id="A0A399F687"/>
<dbReference type="Proteomes" id="UP000266178">
    <property type="component" value="Unassembled WGS sequence"/>
</dbReference>